<evidence type="ECO:0000313" key="2">
    <source>
        <dbReference type="EMBL" id="JAC19014.1"/>
    </source>
</evidence>
<protein>
    <submittedName>
        <fullName evidence="2">Putative secreted protein</fullName>
    </submittedName>
</protein>
<proteinExistence type="evidence at transcript level"/>
<accession>A0A023FE19</accession>
<evidence type="ECO:0000256" key="1">
    <source>
        <dbReference type="SAM" id="SignalP"/>
    </source>
</evidence>
<organism evidence="2">
    <name type="scientific">Amblyomma cajennense</name>
    <name type="common">Cayenne tick</name>
    <name type="synonym">Acarus cajennensis</name>
    <dbReference type="NCBI Taxonomy" id="34607"/>
    <lineage>
        <taxon>Eukaryota</taxon>
        <taxon>Metazoa</taxon>
        <taxon>Ecdysozoa</taxon>
        <taxon>Arthropoda</taxon>
        <taxon>Chelicerata</taxon>
        <taxon>Arachnida</taxon>
        <taxon>Acari</taxon>
        <taxon>Parasitiformes</taxon>
        <taxon>Ixodida</taxon>
        <taxon>Ixodoidea</taxon>
        <taxon>Ixodidae</taxon>
        <taxon>Amblyomminae</taxon>
        <taxon>Amblyomma</taxon>
    </lineage>
</organism>
<keyword evidence="1" id="KW-0732">Signal</keyword>
<dbReference type="EMBL" id="GBBK01005468">
    <property type="protein sequence ID" value="JAC19014.1"/>
    <property type="molecule type" value="mRNA"/>
</dbReference>
<feature type="signal peptide" evidence="1">
    <location>
        <begin position="1"/>
        <end position="18"/>
    </location>
</feature>
<feature type="chain" id="PRO_5001520802" evidence="1">
    <location>
        <begin position="19"/>
        <end position="124"/>
    </location>
</feature>
<sequence>MRSLIFLTLLALISSTLALVIQVNTKKGMIHINETFFDAPSSDCPNEEPNKCPYRRACYCRPPMHTYMRLKGYFYSPEHNRCFKSENMDVKGCNTFKKWQECFSKCVYGKRPGMKKTDSRKKKI</sequence>
<name>A0A023FE19_AMBCJ</name>
<dbReference type="AlphaFoldDB" id="A0A023FE19"/>
<reference evidence="2" key="1">
    <citation type="submission" date="2014-03" db="EMBL/GenBank/DDBJ databases">
        <title>The sialotranscriptome of Amblyomma triste, Amblyomma parvum and Amblyomma cajennense ticks, uncovered by 454-based RNA-seq.</title>
        <authorList>
            <person name="Garcia G.R."/>
            <person name="Gardinassi L.G."/>
            <person name="Ribeiro J.M."/>
            <person name="Anatriello E."/>
            <person name="Ferreira B.R."/>
            <person name="Moreira H.N."/>
            <person name="Mafra C."/>
            <person name="Olegario M.M."/>
            <person name="Szabo P.J."/>
            <person name="Miranda-Santos I.K."/>
            <person name="Maruyama S.R."/>
        </authorList>
    </citation>
    <scope>NUCLEOTIDE SEQUENCE</scope>
    <source>
        <strain evidence="2">Uberlandia</strain>
        <tissue evidence="2">Salivary glands</tissue>
    </source>
</reference>